<keyword evidence="3" id="KW-1185">Reference proteome</keyword>
<reference evidence="2" key="1">
    <citation type="submission" date="2021-10" db="EMBL/GenBank/DDBJ databases">
        <title>De novo Genome Assembly of Clathrus columnatus (Basidiomycota, Fungi) Using Illumina and Nanopore Sequence Data.</title>
        <authorList>
            <person name="Ogiso-Tanaka E."/>
            <person name="Itagaki H."/>
            <person name="Hosoya T."/>
            <person name="Hosaka K."/>
        </authorList>
    </citation>
    <scope>NUCLEOTIDE SEQUENCE</scope>
    <source>
        <strain evidence="2">MO-923</strain>
    </source>
</reference>
<dbReference type="Proteomes" id="UP001050691">
    <property type="component" value="Unassembled WGS sequence"/>
</dbReference>
<gene>
    <name evidence="2" type="ORF">Clacol_003216</name>
</gene>
<organism evidence="2 3">
    <name type="scientific">Clathrus columnatus</name>
    <dbReference type="NCBI Taxonomy" id="1419009"/>
    <lineage>
        <taxon>Eukaryota</taxon>
        <taxon>Fungi</taxon>
        <taxon>Dikarya</taxon>
        <taxon>Basidiomycota</taxon>
        <taxon>Agaricomycotina</taxon>
        <taxon>Agaricomycetes</taxon>
        <taxon>Phallomycetidae</taxon>
        <taxon>Phallales</taxon>
        <taxon>Clathraceae</taxon>
        <taxon>Clathrus</taxon>
    </lineage>
</organism>
<comment type="caution">
    <text evidence="2">The sequence shown here is derived from an EMBL/GenBank/DDBJ whole genome shotgun (WGS) entry which is preliminary data.</text>
</comment>
<dbReference type="EMBL" id="BPWL01000003">
    <property type="protein sequence ID" value="GJJ08995.1"/>
    <property type="molecule type" value="Genomic_DNA"/>
</dbReference>
<evidence type="ECO:0000313" key="3">
    <source>
        <dbReference type="Proteomes" id="UP001050691"/>
    </source>
</evidence>
<feature type="region of interest" description="Disordered" evidence="1">
    <location>
        <begin position="39"/>
        <end position="122"/>
    </location>
</feature>
<feature type="compositionally biased region" description="Polar residues" evidence="1">
    <location>
        <begin position="58"/>
        <end position="98"/>
    </location>
</feature>
<accession>A0AAV5AAN5</accession>
<evidence type="ECO:0000313" key="2">
    <source>
        <dbReference type="EMBL" id="GJJ08995.1"/>
    </source>
</evidence>
<evidence type="ECO:0000256" key="1">
    <source>
        <dbReference type="SAM" id="MobiDB-lite"/>
    </source>
</evidence>
<name>A0AAV5AAN5_9AGAM</name>
<dbReference type="AlphaFoldDB" id="A0AAV5AAN5"/>
<protein>
    <submittedName>
        <fullName evidence="2">Uncharacterized protein</fullName>
    </submittedName>
</protein>
<sequence length="138" mass="15794">MSRYLCMRWSELPEVLPWHAHEAFKRLLLKQIIQMTNDNCSIPIHGPRPPLPKYGFNKLSTTNRSQVPSQTGTSTYRLNTSEPQSLGSKRRQNLTPTDSEPPPKKPRHKTQNDVEENPDPLAKFVQNLANDVLCTDCE</sequence>
<proteinExistence type="predicted"/>